<dbReference type="AlphaFoldDB" id="A0AAD7QJ95"/>
<reference evidence="1 2" key="1">
    <citation type="journal article" date="2023" name="Science">
        <title>Elucidation of the pathway for biosynthesis of saponin adjuvants from the soapbark tree.</title>
        <authorList>
            <person name="Reed J."/>
            <person name="Orme A."/>
            <person name="El-Demerdash A."/>
            <person name="Owen C."/>
            <person name="Martin L.B.B."/>
            <person name="Misra R.C."/>
            <person name="Kikuchi S."/>
            <person name="Rejzek M."/>
            <person name="Martin A.C."/>
            <person name="Harkess A."/>
            <person name="Leebens-Mack J."/>
            <person name="Louveau T."/>
            <person name="Stephenson M.J."/>
            <person name="Osbourn A."/>
        </authorList>
    </citation>
    <scope>NUCLEOTIDE SEQUENCE [LARGE SCALE GENOMIC DNA]</scope>
    <source>
        <strain evidence="1">S10</strain>
    </source>
</reference>
<evidence type="ECO:0000313" key="1">
    <source>
        <dbReference type="EMBL" id="KAJ7982424.1"/>
    </source>
</evidence>
<dbReference type="Gene3D" id="3.40.50.2000">
    <property type="entry name" value="Glycogen Phosphorylase B"/>
    <property type="match status" value="1"/>
</dbReference>
<protein>
    <submittedName>
        <fullName evidence="1">UDP-rhamnose:rhamnosyltransferase 1</fullName>
    </submittedName>
</protein>
<comment type="caution">
    <text evidence="1">The sequence shown here is derived from an EMBL/GenBank/DDBJ whole genome shotgun (WGS) entry which is preliminary data.</text>
</comment>
<name>A0AAD7QJ95_QUISA</name>
<dbReference type="SUPFAM" id="SSF53756">
    <property type="entry name" value="UDP-Glycosyltransferase/glycogen phosphorylase"/>
    <property type="match status" value="1"/>
</dbReference>
<keyword evidence="2" id="KW-1185">Reference proteome</keyword>
<gene>
    <name evidence="1" type="ORF">O6P43_001552</name>
</gene>
<dbReference type="PANTHER" id="PTHR48049">
    <property type="entry name" value="GLYCOSYLTRANSFERASE"/>
    <property type="match status" value="1"/>
</dbReference>
<organism evidence="1 2">
    <name type="scientific">Quillaja saponaria</name>
    <name type="common">Soap bark tree</name>
    <dbReference type="NCBI Taxonomy" id="32244"/>
    <lineage>
        <taxon>Eukaryota</taxon>
        <taxon>Viridiplantae</taxon>
        <taxon>Streptophyta</taxon>
        <taxon>Embryophyta</taxon>
        <taxon>Tracheophyta</taxon>
        <taxon>Spermatophyta</taxon>
        <taxon>Magnoliopsida</taxon>
        <taxon>eudicotyledons</taxon>
        <taxon>Gunneridae</taxon>
        <taxon>Pentapetalae</taxon>
        <taxon>rosids</taxon>
        <taxon>fabids</taxon>
        <taxon>Fabales</taxon>
        <taxon>Quillajaceae</taxon>
        <taxon>Quillaja</taxon>
    </lineage>
</organism>
<accession>A0AAD7QJ95</accession>
<dbReference type="InterPro" id="IPR050481">
    <property type="entry name" value="UDP-glycosyltransf_plant"/>
</dbReference>
<dbReference type="GO" id="GO:0035251">
    <property type="term" value="F:UDP-glucosyltransferase activity"/>
    <property type="evidence" value="ECO:0007669"/>
    <property type="project" value="InterPro"/>
</dbReference>
<dbReference type="EMBL" id="JARAOO010000001">
    <property type="protein sequence ID" value="KAJ7982424.1"/>
    <property type="molecule type" value="Genomic_DNA"/>
</dbReference>
<sequence>MDIPSNELHYLQMAYEGLQESLAELLKITNPNWIFYDINAPFVPPIANTLHIPCVYFLVCPAWNICFLDTPKSQLDQNPSVFRTKPEDFFGPPKWVPFPSKIGLKRFEIMKLFRSFIEKKETQLSSAPFYDKAISGCDLFALRSCPELESEWLNLLSELHNKPVLPVGLIPPSLQVKMVDDEDNNPSMAKAQVLVG</sequence>
<proteinExistence type="predicted"/>
<dbReference type="KEGG" id="qsa:O6P43_001552"/>
<dbReference type="Proteomes" id="UP001163823">
    <property type="component" value="Chromosome 1"/>
</dbReference>
<evidence type="ECO:0000313" key="2">
    <source>
        <dbReference type="Proteomes" id="UP001163823"/>
    </source>
</evidence>
<dbReference type="PANTHER" id="PTHR48049:SF133">
    <property type="entry name" value="GT2"/>
    <property type="match status" value="1"/>
</dbReference>